<dbReference type="Pfam" id="PF13476">
    <property type="entry name" value="AAA_23"/>
    <property type="match status" value="1"/>
</dbReference>
<dbReference type="RefSeq" id="WP_209769753.1">
    <property type="nucleotide sequence ID" value="NZ_JAGINP010000021.1"/>
</dbReference>
<dbReference type="EMBL" id="JAGINP010000021">
    <property type="protein sequence ID" value="MBP2295304.1"/>
    <property type="molecule type" value="Genomic_DNA"/>
</dbReference>
<dbReference type="InterPro" id="IPR003959">
    <property type="entry name" value="ATPase_AAA_core"/>
</dbReference>
<dbReference type="PANTHER" id="PTHR43581">
    <property type="entry name" value="ATP/GTP PHOSPHATASE"/>
    <property type="match status" value="1"/>
</dbReference>
<evidence type="ECO:0000313" key="3">
    <source>
        <dbReference type="EMBL" id="MBP2295304.1"/>
    </source>
</evidence>
<accession>A0ABS4SRX0</accession>
<dbReference type="Gene3D" id="3.40.50.300">
    <property type="entry name" value="P-loop containing nucleotide triphosphate hydrolases"/>
    <property type="match status" value="1"/>
</dbReference>
<dbReference type="InterPro" id="IPR027417">
    <property type="entry name" value="P-loop_NTPase"/>
</dbReference>
<dbReference type="InterPro" id="IPR051396">
    <property type="entry name" value="Bact_Antivir_Def_Nuclease"/>
</dbReference>
<feature type="domain" description="Rad50/SbcC-type AAA" evidence="2">
    <location>
        <begin position="5"/>
        <end position="92"/>
    </location>
</feature>
<sequence>MHIAKLEIENIRSLKHFCIELPPKERAGWHVIIGSNASGKSTVIRSIALALIGMEEAGALRQNWEEWLRRGEKEGTIHIEVDPHSDDSFPQAEDKSELNAKISISEVYYGRKQKRQVVIGAFVAQIAQDGEETFRIYGQSLWSSKSLYFASSFGPYRRMEGSTRNTDKLFASSPKVAPHLSAFGEDIALSSGLEMIQRLHVKGLEKDEASAKLAKKIVEFVNKTDLLPFGAQIVRVASDRIVLRDGQGNDVDIEQMSSGYKSVLSTIFEIMHQMAFVFGEAALGRAIDVRKGTINLPGVVCIDEVDSHLHPTWQRDIGHWFTRRFPNVQFFVTTHSPIICRAATSVWKLPDPGNEESAGRVTGVALNRLIYGSIVDAYGTDLFGHDVARSDDGKKLADELALLNRKSIQGKLTRREAARMMELRATLPSESSETAPE</sequence>
<feature type="domain" description="ATPase AAA-type core" evidence="1">
    <location>
        <begin position="216"/>
        <end position="339"/>
    </location>
</feature>
<gene>
    <name evidence="3" type="ORF">J2851_005109</name>
</gene>
<dbReference type="InterPro" id="IPR038729">
    <property type="entry name" value="Rad50/SbcC_AAA"/>
</dbReference>
<evidence type="ECO:0000259" key="1">
    <source>
        <dbReference type="Pfam" id="PF13304"/>
    </source>
</evidence>
<evidence type="ECO:0000313" key="4">
    <source>
        <dbReference type="Proteomes" id="UP000781958"/>
    </source>
</evidence>
<dbReference type="PANTHER" id="PTHR43581:SF2">
    <property type="entry name" value="EXCINUCLEASE ATPASE SUBUNIT"/>
    <property type="match status" value="1"/>
</dbReference>
<dbReference type="Pfam" id="PF13304">
    <property type="entry name" value="AAA_21"/>
    <property type="match status" value="1"/>
</dbReference>
<protein>
    <submittedName>
        <fullName evidence="3">ATPase</fullName>
    </submittedName>
</protein>
<reference evidence="3 4" key="1">
    <citation type="submission" date="2021-03" db="EMBL/GenBank/DDBJ databases">
        <title>Genomic Encyclopedia of Type Strains, Phase III (KMG-III): the genomes of soil and plant-associated and newly described type strains.</title>
        <authorList>
            <person name="Whitman W."/>
        </authorList>
    </citation>
    <scope>NUCLEOTIDE SEQUENCE [LARGE SCALE GENOMIC DNA]</scope>
    <source>
        <strain evidence="3 4">IMMIB AFH-6</strain>
    </source>
</reference>
<evidence type="ECO:0000259" key="2">
    <source>
        <dbReference type="Pfam" id="PF13476"/>
    </source>
</evidence>
<dbReference type="SUPFAM" id="SSF52540">
    <property type="entry name" value="P-loop containing nucleoside triphosphate hydrolases"/>
    <property type="match status" value="1"/>
</dbReference>
<name>A0ABS4SRX0_9PROT</name>
<organism evidence="3 4">
    <name type="scientific">Azospirillum rugosum</name>
    <dbReference type="NCBI Taxonomy" id="416170"/>
    <lineage>
        <taxon>Bacteria</taxon>
        <taxon>Pseudomonadati</taxon>
        <taxon>Pseudomonadota</taxon>
        <taxon>Alphaproteobacteria</taxon>
        <taxon>Rhodospirillales</taxon>
        <taxon>Azospirillaceae</taxon>
        <taxon>Azospirillum</taxon>
    </lineage>
</organism>
<keyword evidence="4" id="KW-1185">Reference proteome</keyword>
<proteinExistence type="predicted"/>
<dbReference type="Proteomes" id="UP000781958">
    <property type="component" value="Unassembled WGS sequence"/>
</dbReference>
<comment type="caution">
    <text evidence="3">The sequence shown here is derived from an EMBL/GenBank/DDBJ whole genome shotgun (WGS) entry which is preliminary data.</text>
</comment>